<dbReference type="Proteomes" id="UP000005244">
    <property type="component" value="Unassembled WGS sequence"/>
</dbReference>
<dbReference type="EMBL" id="ALNK01000017">
    <property type="protein sequence ID" value="EJU22947.1"/>
    <property type="molecule type" value="Genomic_DNA"/>
</dbReference>
<dbReference type="GO" id="GO:0006353">
    <property type="term" value="P:DNA-templated transcription termination"/>
    <property type="evidence" value="ECO:0007669"/>
    <property type="project" value="InterPro"/>
</dbReference>
<evidence type="ECO:0000313" key="2">
    <source>
        <dbReference type="EMBL" id="EJU22947.1"/>
    </source>
</evidence>
<accession>J5WM12</accession>
<dbReference type="InterPro" id="IPR011112">
    <property type="entry name" value="Rho-like_N"/>
</dbReference>
<dbReference type="RefSeq" id="WP_009530841.1">
    <property type="nucleotide sequence ID" value="NZ_ALNK01000017.1"/>
</dbReference>
<reference evidence="2 3" key="1">
    <citation type="submission" date="2012-07" db="EMBL/GenBank/DDBJ databases">
        <authorList>
            <person name="Durkin A.S."/>
            <person name="McCorrison J."/>
            <person name="Torralba M."/>
            <person name="Gillis M."/>
            <person name="Methe B."/>
            <person name="Sutton G."/>
            <person name="Nelson K.E."/>
        </authorList>
    </citation>
    <scope>NUCLEOTIDE SEQUENCE [LARGE SCALE GENOMIC DNA]</scope>
    <source>
        <strain evidence="2 3">OBRC8</strain>
    </source>
</reference>
<feature type="domain" description="Rho termination factor-like N-terminal" evidence="1">
    <location>
        <begin position="71"/>
        <end position="106"/>
    </location>
</feature>
<evidence type="ECO:0000313" key="3">
    <source>
        <dbReference type="Proteomes" id="UP000005244"/>
    </source>
</evidence>
<name>J5WM12_9FIRM</name>
<dbReference type="Pfam" id="PF07498">
    <property type="entry name" value="Rho_N"/>
    <property type="match status" value="1"/>
</dbReference>
<comment type="caution">
    <text evidence="2">The sequence shown here is derived from an EMBL/GenBank/DDBJ whole genome shotgun (WGS) entry which is preliminary data.</text>
</comment>
<organism evidence="2 3">
    <name type="scientific">Peptoanaerobacter stomatis</name>
    <dbReference type="NCBI Taxonomy" id="796937"/>
    <lineage>
        <taxon>Bacteria</taxon>
        <taxon>Bacillati</taxon>
        <taxon>Bacillota</taxon>
        <taxon>Clostridia</taxon>
        <taxon>Peptostreptococcales</taxon>
        <taxon>Filifactoraceae</taxon>
        <taxon>Peptoanaerobacter</taxon>
    </lineage>
</organism>
<protein>
    <submittedName>
        <fullName evidence="2">Rho termination factor, N-terminal domain protein</fullName>
    </submittedName>
</protein>
<proteinExistence type="predicted"/>
<keyword evidence="3" id="KW-1185">Reference proteome</keyword>
<dbReference type="AlphaFoldDB" id="J5WM12"/>
<sequence length="108" mass="12346">MKVKSIRGSIKYNGTVYEEGAMFDIENADFDSLRENIEVVEDIQQEDNIKDSEDTQYSDGEVIEINLDDVDLNTFNISELKKIAKEKDVKLPDKATKQDIIKAIEESK</sequence>
<gene>
    <name evidence="2" type="ORF">HMPREF1143_0503</name>
</gene>
<evidence type="ECO:0000259" key="1">
    <source>
        <dbReference type="Pfam" id="PF07498"/>
    </source>
</evidence>